<evidence type="ECO:0000313" key="6">
    <source>
        <dbReference type="Proteomes" id="UP000284547"/>
    </source>
</evidence>
<keyword evidence="6" id="KW-1185">Reference proteome</keyword>
<evidence type="ECO:0000256" key="1">
    <source>
        <dbReference type="ARBA" id="ARBA00022676"/>
    </source>
</evidence>
<dbReference type="PANTHER" id="PTHR20961">
    <property type="entry name" value="GLYCOSYLTRANSFERASE"/>
    <property type="match status" value="1"/>
</dbReference>
<dbReference type="Proteomes" id="UP000284547">
    <property type="component" value="Unassembled WGS sequence"/>
</dbReference>
<feature type="domain" description="Glycosyltransferase 61 catalytic" evidence="4">
    <location>
        <begin position="164"/>
        <end position="378"/>
    </location>
</feature>
<proteinExistence type="predicted"/>
<evidence type="ECO:0000313" key="5">
    <source>
        <dbReference type="EMBL" id="RGP35862.1"/>
    </source>
</evidence>
<dbReference type="OrthoDB" id="288504at2"/>
<dbReference type="Pfam" id="PF04577">
    <property type="entry name" value="Glyco_transf_61"/>
    <property type="match status" value="1"/>
</dbReference>
<gene>
    <name evidence="5" type="ORF">D1012_17500</name>
</gene>
<evidence type="ECO:0000256" key="3">
    <source>
        <dbReference type="ARBA" id="ARBA00023180"/>
    </source>
</evidence>
<dbReference type="RefSeq" id="WP_147335729.1">
    <property type="nucleotide sequence ID" value="NZ_QWEY01000011.1"/>
</dbReference>
<keyword evidence="2 5" id="KW-0808">Transferase</keyword>
<name>A0A411YYJ5_9RHOB</name>
<accession>A0A411YYJ5</accession>
<dbReference type="InterPro" id="IPR007657">
    <property type="entry name" value="Glycosyltransferase_61"/>
</dbReference>
<dbReference type="AlphaFoldDB" id="A0A411YYJ5"/>
<keyword evidence="1" id="KW-0328">Glycosyltransferase</keyword>
<organism evidence="5 6">
    <name type="scientific">Pseudotabrizicola alkalilacus</name>
    <dbReference type="NCBI Taxonomy" id="2305252"/>
    <lineage>
        <taxon>Bacteria</taxon>
        <taxon>Pseudomonadati</taxon>
        <taxon>Pseudomonadota</taxon>
        <taxon>Alphaproteobacteria</taxon>
        <taxon>Rhodobacterales</taxon>
        <taxon>Paracoccaceae</taxon>
        <taxon>Pseudotabrizicola</taxon>
    </lineage>
</organism>
<protein>
    <submittedName>
        <fullName evidence="5">Glycosyltransferase family 61 protein</fullName>
    </submittedName>
</protein>
<evidence type="ECO:0000259" key="4">
    <source>
        <dbReference type="Pfam" id="PF04577"/>
    </source>
</evidence>
<keyword evidence="3" id="KW-0325">Glycoprotein</keyword>
<evidence type="ECO:0000256" key="2">
    <source>
        <dbReference type="ARBA" id="ARBA00022679"/>
    </source>
</evidence>
<comment type="caution">
    <text evidence="5">The sequence shown here is derived from an EMBL/GenBank/DDBJ whole genome shotgun (WGS) entry which is preliminary data.</text>
</comment>
<dbReference type="EMBL" id="QWEY01000011">
    <property type="protein sequence ID" value="RGP35862.1"/>
    <property type="molecule type" value="Genomic_DNA"/>
</dbReference>
<dbReference type="PANTHER" id="PTHR20961:SF150">
    <property type="entry name" value="GLYCOSYLTRANSFERASE FAMILY 61 PROTEIN"/>
    <property type="match status" value="1"/>
</dbReference>
<dbReference type="GO" id="GO:0016757">
    <property type="term" value="F:glycosyltransferase activity"/>
    <property type="evidence" value="ECO:0007669"/>
    <property type="project" value="UniProtKB-KW"/>
</dbReference>
<reference evidence="5 6" key="1">
    <citation type="submission" date="2018-08" db="EMBL/GenBank/DDBJ databases">
        <title>Flavobacterium tibetense sp. nov., isolated from a wetland YonghuCo on Tibetan Plateau.</title>
        <authorList>
            <person name="Phurbu D."/>
            <person name="Lu H."/>
            <person name="Xing P."/>
        </authorList>
    </citation>
    <scope>NUCLEOTIDE SEQUENCE [LARGE SCALE GENOMIC DNA]</scope>
    <source>
        <strain evidence="5 6">DJC</strain>
    </source>
</reference>
<sequence>MRNQVDHATAPEALFLDPARDAGVGFVTAPAYWWRLRPAAVIEGFAASGSDAMSTRIEAHLRQVKRHRTFAQVAEFNVVPVLLTGAAFRKSFAMAGGKCLLNGAAGARLLNRFGYEERAGEDAEAVLARYFAGCRAANGAARLPLVAVPQGVDFAVECRNTFNYFHFLTETLPQLTVLDQMDFRGRVFLHFPNHPDKTRAFVRGFVEAVFPELAARLVLERAPKDYASVLSAYSFQWTYFQMPPSVIGSLDGLAPSDLSWHGHGGSRTTRAVLAMNSVESSLLALRTRALRAVAGGDFSHLPKRVYIARAPGQARARAMQGEAALVELLEAFGFVRLAFEDLTPLEQIALMAQAEVVVSAHGAGFANMLFANPKATVIEIGTLQTAQIRGGDFWPLAHASGCRYVSFIADHHSDAPEELPEFVTEGIVPVHLTERGLGRIMAFVAALCGHVPRLNRAEDVARLGGQLLRSGHLTPAEAVLDRHRDLVSGSADLCLMQADLHKAREEWGAELIALYAARQADPTRWQTLAQVLWCARRLGKTEVQVWAIRLLQAEFPDRIAELAKGRDWVQQLL</sequence>
<dbReference type="InterPro" id="IPR049625">
    <property type="entry name" value="Glyco_transf_61_cat"/>
</dbReference>